<dbReference type="AlphaFoldDB" id="A0A0L0EXY0"/>
<organism evidence="1 2">
    <name type="scientific">Sphaeroforma arctica JP610</name>
    <dbReference type="NCBI Taxonomy" id="667725"/>
    <lineage>
        <taxon>Eukaryota</taxon>
        <taxon>Ichthyosporea</taxon>
        <taxon>Ichthyophonida</taxon>
        <taxon>Sphaeroforma</taxon>
    </lineage>
</organism>
<gene>
    <name evidence="1" type="ORF">SARC_18217</name>
</gene>
<evidence type="ECO:0000313" key="2">
    <source>
        <dbReference type="Proteomes" id="UP000054560"/>
    </source>
</evidence>
<dbReference type="EMBL" id="KQ256207">
    <property type="protein sequence ID" value="KNC69275.1"/>
    <property type="molecule type" value="Genomic_DNA"/>
</dbReference>
<feature type="non-terminal residue" evidence="1">
    <location>
        <position position="134"/>
    </location>
</feature>
<dbReference type="Proteomes" id="UP000054560">
    <property type="component" value="Unassembled WGS sequence"/>
</dbReference>
<dbReference type="RefSeq" id="XP_014143177.1">
    <property type="nucleotide sequence ID" value="XM_014287702.1"/>
</dbReference>
<proteinExistence type="predicted"/>
<reference evidence="1 2" key="1">
    <citation type="submission" date="2011-02" db="EMBL/GenBank/DDBJ databases">
        <title>The Genome Sequence of Sphaeroforma arctica JP610.</title>
        <authorList>
            <consortium name="The Broad Institute Genome Sequencing Platform"/>
            <person name="Russ C."/>
            <person name="Cuomo C."/>
            <person name="Young S.K."/>
            <person name="Zeng Q."/>
            <person name="Gargeya S."/>
            <person name="Alvarado L."/>
            <person name="Berlin A."/>
            <person name="Chapman S.B."/>
            <person name="Chen Z."/>
            <person name="Freedman E."/>
            <person name="Gellesch M."/>
            <person name="Goldberg J."/>
            <person name="Griggs A."/>
            <person name="Gujja S."/>
            <person name="Heilman E."/>
            <person name="Heiman D."/>
            <person name="Howarth C."/>
            <person name="Mehta T."/>
            <person name="Neiman D."/>
            <person name="Pearson M."/>
            <person name="Roberts A."/>
            <person name="Saif S."/>
            <person name="Shea T."/>
            <person name="Shenoy N."/>
            <person name="Sisk P."/>
            <person name="Stolte C."/>
            <person name="Sykes S."/>
            <person name="White J."/>
            <person name="Yandava C."/>
            <person name="Burger G."/>
            <person name="Gray M.W."/>
            <person name="Holland P.W.H."/>
            <person name="King N."/>
            <person name="Lang F.B.F."/>
            <person name="Roger A.J."/>
            <person name="Ruiz-Trillo I."/>
            <person name="Haas B."/>
            <person name="Nusbaum C."/>
            <person name="Birren B."/>
        </authorList>
    </citation>
    <scope>NUCLEOTIDE SEQUENCE [LARGE SCALE GENOMIC DNA]</scope>
    <source>
        <strain evidence="1 2">JP610</strain>
    </source>
</reference>
<dbReference type="GeneID" id="25918721"/>
<feature type="non-terminal residue" evidence="1">
    <location>
        <position position="1"/>
    </location>
</feature>
<sequence>YPNGSKKDKKVQCRYCALVQGGQRKTCRSHLKNCNEFAVWLRNTQNKDVLTFLEESDRVWEEKTNTKTGHADTMAVQTQKLNTFSEENRMVRLDEMIIKLKDKIREKGPQDLEWRFDEVEKQLNICYKNISGNK</sequence>
<name>A0A0L0EXY0_9EUKA</name>
<evidence type="ECO:0000313" key="1">
    <source>
        <dbReference type="EMBL" id="KNC69275.1"/>
    </source>
</evidence>
<keyword evidence="2" id="KW-1185">Reference proteome</keyword>
<accession>A0A0L0EXY0</accession>
<protein>
    <submittedName>
        <fullName evidence="1">Uncharacterized protein</fullName>
    </submittedName>
</protein>